<name>A0A433SCR6_9BURK</name>
<dbReference type="SMART" id="SM00849">
    <property type="entry name" value="Lactamase_B"/>
    <property type="match status" value="1"/>
</dbReference>
<evidence type="ECO:0000313" key="8">
    <source>
        <dbReference type="Proteomes" id="UP000286947"/>
    </source>
</evidence>
<feature type="domain" description="Metallo-beta-lactamase" evidence="6">
    <location>
        <begin position="13"/>
        <end position="194"/>
    </location>
</feature>
<evidence type="ECO:0000256" key="3">
    <source>
        <dbReference type="ARBA" id="ARBA00022801"/>
    </source>
</evidence>
<dbReference type="GO" id="GO:0046872">
    <property type="term" value="F:metal ion binding"/>
    <property type="evidence" value="ECO:0007669"/>
    <property type="project" value="UniProtKB-KW"/>
</dbReference>
<evidence type="ECO:0000256" key="5">
    <source>
        <dbReference type="SAM" id="MobiDB-lite"/>
    </source>
</evidence>
<protein>
    <submittedName>
        <fullName evidence="7">Hydroxyacylglutathione hydrolase GloC</fullName>
        <ecNumber evidence="7">3.1.2.6</ecNumber>
    </submittedName>
</protein>
<dbReference type="PANTHER" id="PTHR46233">
    <property type="entry name" value="HYDROXYACYLGLUTATHIONE HYDROLASE GLOC"/>
    <property type="match status" value="1"/>
</dbReference>
<dbReference type="EMBL" id="PQSP01000005">
    <property type="protein sequence ID" value="RUS66424.1"/>
    <property type="molecule type" value="Genomic_DNA"/>
</dbReference>
<reference evidence="7 8" key="1">
    <citation type="submission" date="2018-01" db="EMBL/GenBank/DDBJ databases">
        <title>Saezia sanguinis gen. nov., sp. nov., in the order Burkholderiales isolated from human blood.</title>
        <authorList>
            <person name="Medina-Pascual M.J."/>
            <person name="Valdezate S."/>
            <person name="Monzon S."/>
            <person name="Cuesta I."/>
            <person name="Carrasco G."/>
            <person name="Villalon P."/>
            <person name="Saez-Nieto J.A."/>
        </authorList>
    </citation>
    <scope>NUCLEOTIDE SEQUENCE [LARGE SCALE GENOMIC DNA]</scope>
    <source>
        <strain evidence="7 8">CNM695-12</strain>
    </source>
</reference>
<evidence type="ECO:0000256" key="1">
    <source>
        <dbReference type="ARBA" id="ARBA00001947"/>
    </source>
</evidence>
<dbReference type="AlphaFoldDB" id="A0A433SCR6"/>
<dbReference type="Gene3D" id="3.60.15.10">
    <property type="entry name" value="Ribonuclease Z/Hydroxyacylglutathione hydrolase-like"/>
    <property type="match status" value="1"/>
</dbReference>
<feature type="compositionally biased region" description="Polar residues" evidence="5">
    <location>
        <begin position="199"/>
        <end position="213"/>
    </location>
</feature>
<evidence type="ECO:0000256" key="4">
    <source>
        <dbReference type="ARBA" id="ARBA00022833"/>
    </source>
</evidence>
<accession>A0A433SCR6</accession>
<dbReference type="RefSeq" id="WP_126980322.1">
    <property type="nucleotide sequence ID" value="NZ_PQSP01000005.1"/>
</dbReference>
<dbReference type="EC" id="3.1.2.6" evidence="7"/>
<evidence type="ECO:0000259" key="6">
    <source>
        <dbReference type="SMART" id="SM00849"/>
    </source>
</evidence>
<dbReference type="PANTHER" id="PTHR46233:SF3">
    <property type="entry name" value="HYDROXYACYLGLUTATHIONE HYDROLASE GLOC"/>
    <property type="match status" value="1"/>
</dbReference>
<dbReference type="Proteomes" id="UP000286947">
    <property type="component" value="Unassembled WGS sequence"/>
</dbReference>
<evidence type="ECO:0000313" key="7">
    <source>
        <dbReference type="EMBL" id="RUS66424.1"/>
    </source>
</evidence>
<dbReference type="CDD" id="cd07737">
    <property type="entry name" value="YcbL-like_MBL-fold"/>
    <property type="match status" value="1"/>
</dbReference>
<keyword evidence="3 7" id="KW-0378">Hydrolase</keyword>
<gene>
    <name evidence="7" type="primary">gloC</name>
    <name evidence="7" type="ORF">CUZ56_02150</name>
</gene>
<comment type="caution">
    <text evidence="7">The sequence shown here is derived from an EMBL/GenBank/DDBJ whole genome shotgun (WGS) entry which is preliminary data.</text>
</comment>
<keyword evidence="4" id="KW-0862">Zinc</keyword>
<proteinExistence type="predicted"/>
<dbReference type="Pfam" id="PF00753">
    <property type="entry name" value="Lactamase_B"/>
    <property type="match status" value="1"/>
</dbReference>
<dbReference type="SUPFAM" id="SSF56281">
    <property type="entry name" value="Metallo-hydrolase/oxidoreductase"/>
    <property type="match status" value="1"/>
</dbReference>
<feature type="region of interest" description="Disordered" evidence="5">
    <location>
        <begin position="194"/>
        <end position="213"/>
    </location>
</feature>
<dbReference type="InterPro" id="IPR001279">
    <property type="entry name" value="Metallo-B-lactamas"/>
</dbReference>
<evidence type="ECO:0000256" key="2">
    <source>
        <dbReference type="ARBA" id="ARBA00022723"/>
    </source>
</evidence>
<keyword evidence="8" id="KW-1185">Reference proteome</keyword>
<dbReference type="InterPro" id="IPR051453">
    <property type="entry name" value="MBL_Glyoxalase_II"/>
</dbReference>
<keyword evidence="2" id="KW-0479">Metal-binding</keyword>
<comment type="cofactor">
    <cofactor evidence="1">
        <name>Zn(2+)</name>
        <dbReference type="ChEBI" id="CHEBI:29105"/>
    </cofactor>
</comment>
<dbReference type="InterPro" id="IPR036866">
    <property type="entry name" value="RibonucZ/Hydroxyglut_hydro"/>
</dbReference>
<organism evidence="7 8">
    <name type="scientific">Saezia sanguinis</name>
    <dbReference type="NCBI Taxonomy" id="1965230"/>
    <lineage>
        <taxon>Bacteria</taxon>
        <taxon>Pseudomonadati</taxon>
        <taxon>Pseudomonadota</taxon>
        <taxon>Betaproteobacteria</taxon>
        <taxon>Burkholderiales</taxon>
        <taxon>Saeziaceae</taxon>
        <taxon>Saezia</taxon>
    </lineage>
</organism>
<sequence length="213" mass="23777">MLKYHIVPVTPFVQNCSIVWCDQTQAGAVIDPGGELPKIEAAAQELGVRLEQIWITHGHVDHAAGAAKMSRELDIPIYGPQEEDLFWIEKLKDRAISMPAFREAEPFIPARWLHDLDQVHIGQETLEVRHCPGHTPGHVVFHAKEIRRAFVGDVLFAGSIGRTDFPRGNYDQLISSIVERLWPMGDDTVFIPGHGPESSFGQERQTNPFVGGT</sequence>
<dbReference type="GO" id="GO:0004416">
    <property type="term" value="F:hydroxyacylglutathione hydrolase activity"/>
    <property type="evidence" value="ECO:0007669"/>
    <property type="project" value="UniProtKB-EC"/>
</dbReference>
<dbReference type="OrthoDB" id="9802991at2"/>